<feature type="transmembrane region" description="Helical" evidence="6">
    <location>
        <begin position="222"/>
        <end position="244"/>
    </location>
</feature>
<keyword evidence="2" id="KW-1003">Cell membrane</keyword>
<proteinExistence type="predicted"/>
<evidence type="ECO:0000313" key="7">
    <source>
        <dbReference type="EMBL" id="HIZ88640.1"/>
    </source>
</evidence>
<evidence type="ECO:0000256" key="3">
    <source>
        <dbReference type="ARBA" id="ARBA00022692"/>
    </source>
</evidence>
<keyword evidence="5 6" id="KW-0472">Membrane</keyword>
<organism evidence="7 8">
    <name type="scientific">Candidatus Mucispirillum faecigallinarum</name>
    <dbReference type="NCBI Taxonomy" id="2838699"/>
    <lineage>
        <taxon>Bacteria</taxon>
        <taxon>Pseudomonadati</taxon>
        <taxon>Deferribacterota</taxon>
        <taxon>Deferribacteres</taxon>
        <taxon>Deferribacterales</taxon>
        <taxon>Mucispirillaceae</taxon>
        <taxon>Mucispirillum</taxon>
    </lineage>
</organism>
<gene>
    <name evidence="7" type="primary">hybB</name>
    <name evidence="7" type="ORF">H9804_01745</name>
</gene>
<reference evidence="7" key="2">
    <citation type="submission" date="2021-04" db="EMBL/GenBank/DDBJ databases">
        <authorList>
            <person name="Gilroy R."/>
        </authorList>
    </citation>
    <scope>NUCLEOTIDE SEQUENCE</scope>
    <source>
        <strain evidence="7">ChiW4-1371</strain>
    </source>
</reference>
<dbReference type="NCBIfam" id="NF008133">
    <property type="entry name" value="PRK10881.1"/>
    <property type="match status" value="1"/>
</dbReference>
<dbReference type="AlphaFoldDB" id="A0A9D2KAD9"/>
<feature type="transmembrane region" description="Helical" evidence="6">
    <location>
        <begin position="55"/>
        <end position="81"/>
    </location>
</feature>
<keyword evidence="3 6" id="KW-0812">Transmembrane</keyword>
<sequence length="398" mass="44448">MSKQREYAIHKAPVLTPAFFIVLAVICIGMALVVYRYFVGIGAVSNLSNGYPWGIWLSYDVATGSAIACGGYVLAVTVYVLNNFKYHTMVRSAVLASMFGYSLAGLSVMVDIGRYWNSYGFFMPSRMNPNSALFEVALCIMAYCVVLILEYLPAVFERFADSDQKNSPKLVEFGKVWEKRFSKALFVIVAIGATLPTMHQSSLGTLYVLMGYKLDPMWQTGFLPLLFLSNAYLMGFSITAFETVLSTRLLKRPFEKEIVDLSKVIPFIVGFWLIVRVISVSLNGGWSHAFAISTQSIWFWLELILVIVPSLMILLSKYARSESGIFLIGMMLLIGGGMYRIGVYNVGFNPGAEWNTYFPSVAEFLITLSFIAIEVLGYMVLVKLTPVLPNLENHGHKH</sequence>
<feature type="transmembrane region" description="Helical" evidence="6">
    <location>
        <begin position="12"/>
        <end position="35"/>
    </location>
</feature>
<dbReference type="GO" id="GO:0033748">
    <property type="term" value="F:hydrogenase (acceptor) activity"/>
    <property type="evidence" value="ECO:0007669"/>
    <property type="project" value="UniProtKB-EC"/>
</dbReference>
<evidence type="ECO:0000256" key="2">
    <source>
        <dbReference type="ARBA" id="ARBA00022475"/>
    </source>
</evidence>
<evidence type="ECO:0000256" key="4">
    <source>
        <dbReference type="ARBA" id="ARBA00022989"/>
    </source>
</evidence>
<feature type="transmembrane region" description="Helical" evidence="6">
    <location>
        <begin position="323"/>
        <end position="341"/>
    </location>
</feature>
<dbReference type="PANTHER" id="PTHR30074">
    <property type="entry name" value="FORMATE DEHYDROGENASE, NITRATE-INDUCIBLE, CYTOCHROME B556 FDN SUBUNIT"/>
    <property type="match status" value="1"/>
</dbReference>
<feature type="transmembrane region" description="Helical" evidence="6">
    <location>
        <begin position="93"/>
        <end position="112"/>
    </location>
</feature>
<dbReference type="EMBL" id="DXAQ01000024">
    <property type="protein sequence ID" value="HIZ88640.1"/>
    <property type="molecule type" value="Genomic_DNA"/>
</dbReference>
<feature type="transmembrane region" description="Helical" evidence="6">
    <location>
        <begin position="297"/>
        <end position="316"/>
    </location>
</feature>
<evidence type="ECO:0000256" key="6">
    <source>
        <dbReference type="SAM" id="Phobius"/>
    </source>
</evidence>
<evidence type="ECO:0000256" key="1">
    <source>
        <dbReference type="ARBA" id="ARBA00004651"/>
    </source>
</evidence>
<evidence type="ECO:0000313" key="8">
    <source>
        <dbReference type="Proteomes" id="UP000824176"/>
    </source>
</evidence>
<dbReference type="InterPro" id="IPR051817">
    <property type="entry name" value="FDH_cytochrome_b556_subunit"/>
</dbReference>
<keyword evidence="4 6" id="KW-1133">Transmembrane helix</keyword>
<reference evidence="7" key="1">
    <citation type="journal article" date="2021" name="PeerJ">
        <title>Extensive microbial diversity within the chicken gut microbiome revealed by metagenomics and culture.</title>
        <authorList>
            <person name="Gilroy R."/>
            <person name="Ravi A."/>
            <person name="Getino M."/>
            <person name="Pursley I."/>
            <person name="Horton D.L."/>
            <person name="Alikhan N.F."/>
            <person name="Baker D."/>
            <person name="Gharbi K."/>
            <person name="Hall N."/>
            <person name="Watson M."/>
            <person name="Adriaenssens E.M."/>
            <person name="Foster-Nyarko E."/>
            <person name="Jarju S."/>
            <person name="Secka A."/>
            <person name="Antonio M."/>
            <person name="Oren A."/>
            <person name="Chaudhuri R.R."/>
            <person name="La Ragione R."/>
            <person name="Hildebrand F."/>
            <person name="Pallen M.J."/>
        </authorList>
    </citation>
    <scope>NUCLEOTIDE SEQUENCE</scope>
    <source>
        <strain evidence="7">ChiW4-1371</strain>
    </source>
</reference>
<name>A0A9D2KAD9_9BACT</name>
<dbReference type="EC" id="1.12.99.6" evidence="7"/>
<protein>
    <submittedName>
        <fullName evidence="7">Ni/Fe-hydrogenase cytochrome b subunit</fullName>
        <ecNumber evidence="7">1.12.99.6</ecNumber>
    </submittedName>
</protein>
<dbReference type="PANTHER" id="PTHR30074:SF4">
    <property type="entry name" value="NI_FE-HYDROGENASE 2 B-TYPE CYTOCHROME SUBUNIT-RELATED"/>
    <property type="match status" value="1"/>
</dbReference>
<accession>A0A9D2KAD9</accession>
<evidence type="ECO:0000256" key="5">
    <source>
        <dbReference type="ARBA" id="ARBA00023136"/>
    </source>
</evidence>
<feature type="transmembrane region" description="Helical" evidence="6">
    <location>
        <begin position="184"/>
        <end position="210"/>
    </location>
</feature>
<feature type="transmembrane region" description="Helical" evidence="6">
    <location>
        <begin position="132"/>
        <end position="152"/>
    </location>
</feature>
<dbReference type="GO" id="GO:0005886">
    <property type="term" value="C:plasma membrane"/>
    <property type="evidence" value="ECO:0007669"/>
    <property type="project" value="UniProtKB-SubCell"/>
</dbReference>
<dbReference type="GO" id="GO:0009061">
    <property type="term" value="P:anaerobic respiration"/>
    <property type="evidence" value="ECO:0007669"/>
    <property type="project" value="TreeGrafter"/>
</dbReference>
<feature type="transmembrane region" description="Helical" evidence="6">
    <location>
        <begin position="264"/>
        <end position="285"/>
    </location>
</feature>
<comment type="subcellular location">
    <subcellularLocation>
        <location evidence="1">Cell membrane</location>
        <topology evidence="1">Multi-pass membrane protein</topology>
    </subcellularLocation>
</comment>
<feature type="transmembrane region" description="Helical" evidence="6">
    <location>
        <begin position="361"/>
        <end position="381"/>
    </location>
</feature>
<comment type="caution">
    <text evidence="7">The sequence shown here is derived from an EMBL/GenBank/DDBJ whole genome shotgun (WGS) entry which is preliminary data.</text>
</comment>
<keyword evidence="7" id="KW-0560">Oxidoreductase</keyword>
<dbReference type="Proteomes" id="UP000824176">
    <property type="component" value="Unassembled WGS sequence"/>
</dbReference>